<sequence>MWVQRNNNVLLNLEQFTRIAVYQVQALKTVETTHRFLWWTWTTTKEQTVSTGVFEVRAQRPTQGHEVLFTGTEEEAWAAYDSLRSHLKPHQLPQI</sequence>
<dbReference type="AlphaFoldDB" id="A0A511N895"/>
<proteinExistence type="predicted"/>
<dbReference type="EMBL" id="BJXB01000023">
    <property type="protein sequence ID" value="GEM48651.1"/>
    <property type="molecule type" value="Genomic_DNA"/>
</dbReference>
<gene>
    <name evidence="1" type="ORF">DC3_42860</name>
</gene>
<dbReference type="RefSeq" id="WP_146887904.1">
    <property type="nucleotide sequence ID" value="NZ_BJXB01000023.1"/>
</dbReference>
<keyword evidence="2" id="KW-1185">Reference proteome</keyword>
<evidence type="ECO:0000313" key="2">
    <source>
        <dbReference type="Proteomes" id="UP000321306"/>
    </source>
</evidence>
<accession>A0A511N895</accession>
<protein>
    <submittedName>
        <fullName evidence="1">Uncharacterized protein</fullName>
    </submittedName>
</protein>
<reference evidence="1 2" key="1">
    <citation type="submission" date="2019-07" db="EMBL/GenBank/DDBJ databases">
        <title>Whole genome shotgun sequence of Deinococcus cellulosilyticus NBRC 106333.</title>
        <authorList>
            <person name="Hosoyama A."/>
            <person name="Uohara A."/>
            <person name="Ohji S."/>
            <person name="Ichikawa N."/>
        </authorList>
    </citation>
    <scope>NUCLEOTIDE SEQUENCE [LARGE SCALE GENOMIC DNA]</scope>
    <source>
        <strain evidence="1 2">NBRC 106333</strain>
    </source>
</reference>
<evidence type="ECO:0000313" key="1">
    <source>
        <dbReference type="EMBL" id="GEM48651.1"/>
    </source>
</evidence>
<name>A0A511N895_DEIC1</name>
<dbReference type="Proteomes" id="UP000321306">
    <property type="component" value="Unassembled WGS sequence"/>
</dbReference>
<comment type="caution">
    <text evidence="1">The sequence shown here is derived from an EMBL/GenBank/DDBJ whole genome shotgun (WGS) entry which is preliminary data.</text>
</comment>
<organism evidence="1 2">
    <name type="scientific">Deinococcus cellulosilyticus (strain DSM 18568 / NBRC 106333 / KACC 11606 / 5516J-15)</name>
    <dbReference type="NCBI Taxonomy" id="1223518"/>
    <lineage>
        <taxon>Bacteria</taxon>
        <taxon>Thermotogati</taxon>
        <taxon>Deinococcota</taxon>
        <taxon>Deinococci</taxon>
        <taxon>Deinococcales</taxon>
        <taxon>Deinococcaceae</taxon>
        <taxon>Deinococcus</taxon>
    </lineage>
</organism>